<keyword evidence="2" id="KW-1185">Reference proteome</keyword>
<accession>A0A6G0XH76</accession>
<dbReference type="VEuPathDB" id="FungiDB:AeMF1_017050"/>
<evidence type="ECO:0000313" key="1">
    <source>
        <dbReference type="EMBL" id="KAF0739430.1"/>
    </source>
</evidence>
<evidence type="ECO:0000313" key="2">
    <source>
        <dbReference type="Proteomes" id="UP000481153"/>
    </source>
</evidence>
<reference evidence="1 2" key="1">
    <citation type="submission" date="2019-07" db="EMBL/GenBank/DDBJ databases">
        <title>Genomics analysis of Aphanomyces spp. identifies a new class of oomycete effector associated with host adaptation.</title>
        <authorList>
            <person name="Gaulin E."/>
        </authorList>
    </citation>
    <scope>NUCLEOTIDE SEQUENCE [LARGE SCALE GENOMIC DNA]</scope>
    <source>
        <strain evidence="1 2">ATCC 201684</strain>
    </source>
</reference>
<protein>
    <submittedName>
        <fullName evidence="1">Uncharacterized protein</fullName>
    </submittedName>
</protein>
<dbReference type="Proteomes" id="UP000481153">
    <property type="component" value="Unassembled WGS sequence"/>
</dbReference>
<proteinExistence type="predicted"/>
<organism evidence="1 2">
    <name type="scientific">Aphanomyces euteiches</name>
    <dbReference type="NCBI Taxonomy" id="100861"/>
    <lineage>
        <taxon>Eukaryota</taxon>
        <taxon>Sar</taxon>
        <taxon>Stramenopiles</taxon>
        <taxon>Oomycota</taxon>
        <taxon>Saprolegniomycetes</taxon>
        <taxon>Saprolegniales</taxon>
        <taxon>Verrucalvaceae</taxon>
        <taxon>Aphanomyces</taxon>
    </lineage>
</organism>
<dbReference type="EMBL" id="VJMJ01000064">
    <property type="protein sequence ID" value="KAF0739430.1"/>
    <property type="molecule type" value="Genomic_DNA"/>
</dbReference>
<name>A0A6G0XH76_9STRA</name>
<gene>
    <name evidence="1" type="ORF">Ae201684_004996</name>
</gene>
<sequence length="149" mass="17039">MIRSRREQYGLEFVLDEMNRLLEMGLISEDDFQGLMRANATTSPIKLIKRPHQTRLPPDQVLAILGHCKDTLSNNVQDSIRDLVAAILDQEKYASLDDMRREIEAKLGVDMQLHLDWLQDTVERHRIEVFGANLAVGLSSQQAKAQENQ</sequence>
<comment type="caution">
    <text evidence="1">The sequence shown here is derived from an EMBL/GenBank/DDBJ whole genome shotgun (WGS) entry which is preliminary data.</text>
</comment>
<dbReference type="AlphaFoldDB" id="A0A6G0XH76"/>